<accession>A0ABW3QJN8</accession>
<keyword evidence="1" id="KW-0812">Transmembrane</keyword>
<keyword evidence="1" id="KW-0472">Membrane</keyword>
<feature type="transmembrane region" description="Helical" evidence="1">
    <location>
        <begin position="88"/>
        <end position="106"/>
    </location>
</feature>
<evidence type="ECO:0000313" key="4">
    <source>
        <dbReference type="Proteomes" id="UP001597116"/>
    </source>
</evidence>
<comment type="caution">
    <text evidence="3">The sequence shown here is derived from an EMBL/GenBank/DDBJ whole genome shotgun (WGS) entry which is preliminary data.</text>
</comment>
<reference evidence="4" key="1">
    <citation type="journal article" date="2019" name="Int. J. Syst. Evol. Microbiol.">
        <title>The Global Catalogue of Microorganisms (GCM) 10K type strain sequencing project: providing services to taxonomists for standard genome sequencing and annotation.</title>
        <authorList>
            <consortium name="The Broad Institute Genomics Platform"/>
            <consortium name="The Broad Institute Genome Sequencing Center for Infectious Disease"/>
            <person name="Wu L."/>
            <person name="Ma J."/>
        </authorList>
    </citation>
    <scope>NUCLEOTIDE SEQUENCE [LARGE SCALE GENOMIC DNA]</scope>
    <source>
        <strain evidence="4">CCUG 55608</strain>
    </source>
</reference>
<feature type="transmembrane region" description="Helical" evidence="1">
    <location>
        <begin position="25"/>
        <end position="48"/>
    </location>
</feature>
<organism evidence="3 4">
    <name type="scientific">Larkinella insperata</name>
    <dbReference type="NCBI Taxonomy" id="332158"/>
    <lineage>
        <taxon>Bacteria</taxon>
        <taxon>Pseudomonadati</taxon>
        <taxon>Bacteroidota</taxon>
        <taxon>Cytophagia</taxon>
        <taxon>Cytophagales</taxon>
        <taxon>Spirosomataceae</taxon>
        <taxon>Larkinella</taxon>
    </lineage>
</organism>
<evidence type="ECO:0000313" key="3">
    <source>
        <dbReference type="EMBL" id="MFD1142559.1"/>
    </source>
</evidence>
<dbReference type="InterPro" id="IPR025508">
    <property type="entry name" value="DUF4395"/>
</dbReference>
<dbReference type="Pfam" id="PF14340">
    <property type="entry name" value="DUF4395"/>
    <property type="match status" value="1"/>
</dbReference>
<name>A0ABW3QJN8_9BACT</name>
<dbReference type="Proteomes" id="UP001597116">
    <property type="component" value="Unassembled WGS sequence"/>
</dbReference>
<keyword evidence="1" id="KW-1133">Transmembrane helix</keyword>
<evidence type="ECO:0000259" key="2">
    <source>
        <dbReference type="Pfam" id="PF14340"/>
    </source>
</evidence>
<dbReference type="EMBL" id="JBHTLP010000008">
    <property type="protein sequence ID" value="MFD1142559.1"/>
    <property type="molecule type" value="Genomic_DNA"/>
</dbReference>
<protein>
    <submittedName>
        <fullName evidence="3">DUF4395 domain-containing protein</fullName>
    </submittedName>
</protein>
<proteinExistence type="predicted"/>
<keyword evidence="4" id="KW-1185">Reference proteome</keyword>
<gene>
    <name evidence="3" type="ORF">ACFQ4C_15645</name>
</gene>
<feature type="domain" description="DUF4395" evidence="2">
    <location>
        <begin position="15"/>
        <end position="140"/>
    </location>
</feature>
<feature type="transmembrane region" description="Helical" evidence="1">
    <location>
        <begin position="112"/>
        <end position="139"/>
    </location>
</feature>
<dbReference type="RefSeq" id="WP_265993056.1">
    <property type="nucleotide sequence ID" value="NZ_CP110973.1"/>
</dbReference>
<sequence length="146" mass="16066">MNTTSVSCPVDGVKVNENKVRTTAFFVWALMSTYLLTTVWVIPALLLADFALRAFNFGQWSPLGWLSGRFVKAFRLPVQMIDQGPKRFAAGIGLVFSTTILAFHLLGLNPLLLASIITLFAALEAFAGFCAGCHVYTLLQPILRKK</sequence>
<evidence type="ECO:0000256" key="1">
    <source>
        <dbReference type="SAM" id="Phobius"/>
    </source>
</evidence>